<name>A0A9E7FYE9_9LILI</name>
<evidence type="ECO:0000256" key="3">
    <source>
        <dbReference type="SAM" id="SignalP"/>
    </source>
</evidence>
<feature type="region of interest" description="Disordered" evidence="1">
    <location>
        <begin position="85"/>
        <end position="110"/>
    </location>
</feature>
<feature type="transmembrane region" description="Helical" evidence="2">
    <location>
        <begin position="934"/>
        <end position="953"/>
    </location>
</feature>
<keyword evidence="5" id="KW-1185">Reference proteome</keyword>
<dbReference type="EMBL" id="CP097507">
    <property type="protein sequence ID" value="URE04676.1"/>
    <property type="molecule type" value="Genomic_DNA"/>
</dbReference>
<protein>
    <submittedName>
        <fullName evidence="4">Uncharacterized protein</fullName>
    </submittedName>
</protein>
<evidence type="ECO:0000313" key="5">
    <source>
        <dbReference type="Proteomes" id="UP001055439"/>
    </source>
</evidence>
<feature type="signal peptide" evidence="3">
    <location>
        <begin position="1"/>
        <end position="22"/>
    </location>
</feature>
<keyword evidence="2" id="KW-0812">Transmembrane</keyword>
<proteinExistence type="predicted"/>
<dbReference type="SUPFAM" id="SSF89372">
    <property type="entry name" value="Fucose-specific lectin"/>
    <property type="match status" value="2"/>
</dbReference>
<organism evidence="4 5">
    <name type="scientific">Musa troglodytarum</name>
    <name type="common">fe'i banana</name>
    <dbReference type="NCBI Taxonomy" id="320322"/>
    <lineage>
        <taxon>Eukaryota</taxon>
        <taxon>Viridiplantae</taxon>
        <taxon>Streptophyta</taxon>
        <taxon>Embryophyta</taxon>
        <taxon>Tracheophyta</taxon>
        <taxon>Spermatophyta</taxon>
        <taxon>Magnoliopsida</taxon>
        <taxon>Liliopsida</taxon>
        <taxon>Zingiberales</taxon>
        <taxon>Musaceae</taxon>
        <taxon>Musa</taxon>
    </lineage>
</organism>
<evidence type="ECO:0000256" key="2">
    <source>
        <dbReference type="SAM" id="Phobius"/>
    </source>
</evidence>
<dbReference type="PANTHER" id="PTHR36893:SF1">
    <property type="entry name" value="BULB-TYPE LECTIN DOMAIN-CONTAINING PROTEIN"/>
    <property type="match status" value="1"/>
</dbReference>
<gene>
    <name evidence="4" type="ORF">MUK42_19652</name>
</gene>
<dbReference type="Proteomes" id="UP001055439">
    <property type="component" value="Chromosome 5"/>
</dbReference>
<accession>A0A9E7FYE9</accession>
<keyword evidence="2" id="KW-0472">Membrane</keyword>
<dbReference type="OrthoDB" id="66678at2759"/>
<sequence>MSGPSLGLLFSATWIMSQMVLCFVTSVSSWCPTPPSRRSETKFTQKTNKFWEFEEKSNTWVEINLPFDLMSCINDSCSKVGSIENMGQKDDETPALEQRQNITDRDETKEDYGPVLPLRRRISLTRMSEASVWVTGQSGSIYERFWNGVKWVIAPHELPNPTGQAVSVLIINQTILALSEGGLLYQLQLNENSQPIWTEFMLTTEQSTRTEEAEPGMVVQIKSGVVSYDGERLYLTTATGELIEISEFQPLRWEIHGRPPGGDNSAIADTGAIRPGIVFTISSSGDLYEFDKKSKPSWKKHIWSDPSIKQSSLGPSRGCTLHGLAGAHSSSLFLLTKDGFLVERRLHKRKWKWAVHGAPKQHQLSATTAVQQSELNEKIFSLFFTTTKGYVFEYQLPKNPGGTDWDKVQGMWINHLHPQNAKVAKGIQGIEIQSGRLIFPLDDGRLGELHLPGFGGEESGPTQPSNLRRKTSNRYEWSILDAPETEGWNAEYCTEERGPSNCMAGTKDVISYYEPSDLSITAPARRRKAEEHQHYIPLSNRETGKSESYNFLTSSISSNFRIRVMHADRSFFLITDNGLTYEYLYTDNVWVWLRHEHSTAIRGALGSYNGSLFLVDVNGNLLIRERIGNELLWINCTAMKKGRQVVSGPPWDGVMGKARRATTEDALFFVNKKGRLLQFTVALRKFQWKDCHSPPDTKIAFIVDQEVHRKNIIFVVGQNGRLYQYNRITELWHKHYQSPHLVLSRSPGTAIRPSVLSLAGSIFMISDNGGLVEYHWDSLDGWEWVEHGTPYRDVLLVGAPGPCFDDTQLFVIGSDGQVYRRHWDQRTWKWTCHGFPHSKPSSSVEDQRVEGSKNCATDDNVASYKNEAQYPDDGYGRNCNEKVAAVRPTPFSEESVIFELQDGRLAELRRSAGGAGWEWARIIGTPASICFTSYWTAVATMLLLFLFGSLLLGPQVIETVILLSEKPLQLGVLPYGLSLAPLLSKVVKCPDRNFNP</sequence>
<evidence type="ECO:0000256" key="1">
    <source>
        <dbReference type="SAM" id="MobiDB-lite"/>
    </source>
</evidence>
<feature type="chain" id="PRO_5038396758" evidence="3">
    <location>
        <begin position="23"/>
        <end position="996"/>
    </location>
</feature>
<dbReference type="Gene3D" id="2.120.10.70">
    <property type="entry name" value="Fucose-specific lectin"/>
    <property type="match status" value="1"/>
</dbReference>
<dbReference type="PANTHER" id="PTHR36893">
    <property type="entry name" value="OS01G0275950 PROTEIN"/>
    <property type="match status" value="1"/>
</dbReference>
<keyword evidence="3" id="KW-0732">Signal</keyword>
<keyword evidence="2" id="KW-1133">Transmembrane helix</keyword>
<dbReference type="AlphaFoldDB" id="A0A9E7FYE9"/>
<evidence type="ECO:0000313" key="4">
    <source>
        <dbReference type="EMBL" id="URE04676.1"/>
    </source>
</evidence>
<reference evidence="4" key="1">
    <citation type="submission" date="2022-05" db="EMBL/GenBank/DDBJ databases">
        <title>The Musa troglodytarum L. genome provides insights into the mechanism of non-climacteric behaviour and enrichment of carotenoids.</title>
        <authorList>
            <person name="Wang J."/>
        </authorList>
    </citation>
    <scope>NUCLEOTIDE SEQUENCE</scope>
    <source>
        <tissue evidence="4">Leaf</tissue>
    </source>
</reference>